<dbReference type="AlphaFoldDB" id="A0AB33Z5Z7"/>
<name>A0AB33Z5Z7_HELPX</name>
<proteinExistence type="predicted"/>
<evidence type="ECO:0000313" key="1">
    <source>
        <dbReference type="EMBL" id="EQK94556.1"/>
    </source>
</evidence>
<evidence type="ECO:0000313" key="2">
    <source>
        <dbReference type="Proteomes" id="UP000015893"/>
    </source>
</evidence>
<accession>A0AB33Z5Z7</accession>
<dbReference type="Proteomes" id="UP000015893">
    <property type="component" value="Unassembled WGS sequence"/>
</dbReference>
<organism evidence="1 2">
    <name type="scientific">Helicobacter pylori UM037</name>
    <dbReference type="NCBI Taxonomy" id="1321939"/>
    <lineage>
        <taxon>Bacteria</taxon>
        <taxon>Pseudomonadati</taxon>
        <taxon>Campylobacterota</taxon>
        <taxon>Epsilonproteobacteria</taxon>
        <taxon>Campylobacterales</taxon>
        <taxon>Helicobacteraceae</taxon>
        <taxon>Helicobacter</taxon>
    </lineage>
</organism>
<comment type="caution">
    <text evidence="1">The sequence shown here is derived from an EMBL/GenBank/DDBJ whole genome shotgun (WGS) entry which is preliminary data.</text>
</comment>
<dbReference type="EMBL" id="AUSI01000034">
    <property type="protein sequence ID" value="EQK94556.1"/>
    <property type="molecule type" value="Genomic_DNA"/>
</dbReference>
<sequence length="43" mass="5225">MGILWFILKWKARFLGWLHLRALKRVCCRISSRPIVRIWGKSK</sequence>
<reference evidence="1 2" key="1">
    <citation type="journal article" date="2013" name="Genome Announc.">
        <title>Multiple genome sequences of Helicobacter pylori strains of diverse disease and antibiotic resistance backgrounds from Malaysia.</title>
        <authorList>
            <person name="Rehvathy V."/>
            <person name="Tan M.H."/>
            <person name="Gunaletchumy S.P."/>
            <person name="Teh X."/>
            <person name="Wang S."/>
            <person name="Baybayan P."/>
            <person name="Singh S."/>
            <person name="Ashby M."/>
            <person name="Kaakoush N.O."/>
            <person name="Mitchell H.M."/>
            <person name="Croft L.J."/>
            <person name="Goh K.L."/>
            <person name="Loke M.F."/>
            <person name="Vadivelu J."/>
        </authorList>
    </citation>
    <scope>NUCLEOTIDE SEQUENCE [LARGE SCALE GENOMIC DNA]</scope>
    <source>
        <strain evidence="1 2">UM037</strain>
    </source>
</reference>
<protein>
    <submittedName>
        <fullName evidence="1">Uncharacterized protein</fullName>
    </submittedName>
</protein>
<gene>
    <name evidence="1" type="ORF">N198_01205</name>
</gene>